<sequence>MARSFFSTLVLVMGASTVAGVLAQYPAGAAPALAIPVPTPAAVAPAVIAPSAATPIPSAPLAYPLPNPAMVQLAGTTAVASAAGPQQPAPAIFAPSASSTPDPDAGLVPLTQKRFDWNNLPYQADTDNGKRGRQSGYNICNSTTAGPGSLCQTAVINSVADFCLWGGTTKDSIIGNIEGQAVAWCTKPTRGARLIPAGALTGVQFMRTPDYVQVTGLINQALIDIASGDYGGELDPHGADERGNPMGAIVFTDSFTSLTNGNGTYVQAVEWHSFMGGGKFCSKACDPTGLYPAQFCQHIYDRIGCEYNAPASYASGVFESCEGDNQDFPGIYVSAGTTMTYTQPQPETVPITTMPYTAQIPKSSNCVRYSSTAIYPTTSISVAPIATMTTPPSGGHPTSTKAPGGSQNNEAHGTSVSSAIGLTLLASVLAFISML</sequence>
<keyword evidence="4" id="KW-1185">Reference proteome</keyword>
<proteinExistence type="predicted"/>
<gene>
    <name evidence="3" type="ORF">BOTBODRAFT_175088</name>
</gene>
<accession>A0A067MEJ8</accession>
<dbReference type="OrthoDB" id="2564904at2759"/>
<dbReference type="InParanoid" id="A0A067MEJ8"/>
<feature type="signal peptide" evidence="2">
    <location>
        <begin position="1"/>
        <end position="23"/>
    </location>
</feature>
<protein>
    <recommendedName>
        <fullName evidence="5">Macrofage activating glycoprotein</fullName>
    </recommendedName>
</protein>
<evidence type="ECO:0000256" key="2">
    <source>
        <dbReference type="SAM" id="SignalP"/>
    </source>
</evidence>
<dbReference type="STRING" id="930990.A0A067MEJ8"/>
<dbReference type="AlphaFoldDB" id="A0A067MEJ8"/>
<evidence type="ECO:0000256" key="1">
    <source>
        <dbReference type="SAM" id="MobiDB-lite"/>
    </source>
</evidence>
<feature type="compositionally biased region" description="Low complexity" evidence="1">
    <location>
        <begin position="387"/>
        <end position="400"/>
    </location>
</feature>
<feature type="region of interest" description="Disordered" evidence="1">
    <location>
        <begin position="386"/>
        <end position="413"/>
    </location>
</feature>
<dbReference type="HOGENOM" id="CLU_670875_0_0_1"/>
<feature type="chain" id="PRO_5001641328" description="Macrofage activating glycoprotein" evidence="2">
    <location>
        <begin position="24"/>
        <end position="435"/>
    </location>
</feature>
<dbReference type="EMBL" id="KL198040">
    <property type="protein sequence ID" value="KDQ13959.1"/>
    <property type="molecule type" value="Genomic_DNA"/>
</dbReference>
<keyword evidence="2" id="KW-0732">Signal</keyword>
<name>A0A067MEJ8_BOTB1</name>
<evidence type="ECO:0000313" key="4">
    <source>
        <dbReference type="Proteomes" id="UP000027195"/>
    </source>
</evidence>
<dbReference type="Proteomes" id="UP000027195">
    <property type="component" value="Unassembled WGS sequence"/>
</dbReference>
<evidence type="ECO:0000313" key="3">
    <source>
        <dbReference type="EMBL" id="KDQ13959.1"/>
    </source>
</evidence>
<organism evidence="3 4">
    <name type="scientific">Botryobasidium botryosum (strain FD-172 SS1)</name>
    <dbReference type="NCBI Taxonomy" id="930990"/>
    <lineage>
        <taxon>Eukaryota</taxon>
        <taxon>Fungi</taxon>
        <taxon>Dikarya</taxon>
        <taxon>Basidiomycota</taxon>
        <taxon>Agaricomycotina</taxon>
        <taxon>Agaricomycetes</taxon>
        <taxon>Cantharellales</taxon>
        <taxon>Botryobasidiaceae</taxon>
        <taxon>Botryobasidium</taxon>
    </lineage>
</organism>
<evidence type="ECO:0008006" key="5">
    <source>
        <dbReference type="Google" id="ProtNLM"/>
    </source>
</evidence>
<reference evidence="4" key="1">
    <citation type="journal article" date="2014" name="Proc. Natl. Acad. Sci. U.S.A.">
        <title>Extensive sampling of basidiomycete genomes demonstrates inadequacy of the white-rot/brown-rot paradigm for wood decay fungi.</title>
        <authorList>
            <person name="Riley R."/>
            <person name="Salamov A.A."/>
            <person name="Brown D.W."/>
            <person name="Nagy L.G."/>
            <person name="Floudas D."/>
            <person name="Held B.W."/>
            <person name="Levasseur A."/>
            <person name="Lombard V."/>
            <person name="Morin E."/>
            <person name="Otillar R."/>
            <person name="Lindquist E.A."/>
            <person name="Sun H."/>
            <person name="LaButti K.M."/>
            <person name="Schmutz J."/>
            <person name="Jabbour D."/>
            <person name="Luo H."/>
            <person name="Baker S.E."/>
            <person name="Pisabarro A.G."/>
            <person name="Walton J.D."/>
            <person name="Blanchette R.A."/>
            <person name="Henrissat B."/>
            <person name="Martin F."/>
            <person name="Cullen D."/>
            <person name="Hibbett D.S."/>
            <person name="Grigoriev I.V."/>
        </authorList>
    </citation>
    <scope>NUCLEOTIDE SEQUENCE [LARGE SCALE GENOMIC DNA]</scope>
    <source>
        <strain evidence="4">FD-172 SS1</strain>
    </source>
</reference>